<keyword evidence="10 18" id="KW-0028">Amino-acid biosynthesis</keyword>
<comment type="similarity">
    <text evidence="6 18">Belongs to the sugar phosphate cyclases superfamily. Dehydroquinate synthase family.</text>
</comment>
<dbReference type="Proteomes" id="UP000277424">
    <property type="component" value="Unassembled WGS sequence"/>
</dbReference>
<dbReference type="GO" id="GO:0005737">
    <property type="term" value="C:cytoplasm"/>
    <property type="evidence" value="ECO:0007669"/>
    <property type="project" value="UniProtKB-SubCell"/>
</dbReference>
<evidence type="ECO:0000256" key="6">
    <source>
        <dbReference type="ARBA" id="ARBA00005412"/>
    </source>
</evidence>
<dbReference type="PIRSF" id="PIRSF001455">
    <property type="entry name" value="DHQ_synth"/>
    <property type="match status" value="1"/>
</dbReference>
<organism evidence="21 22">
    <name type="scientific">Oceanibaculum indicum</name>
    <dbReference type="NCBI Taxonomy" id="526216"/>
    <lineage>
        <taxon>Bacteria</taxon>
        <taxon>Pseudomonadati</taxon>
        <taxon>Pseudomonadota</taxon>
        <taxon>Alphaproteobacteria</taxon>
        <taxon>Rhodospirillales</taxon>
        <taxon>Oceanibaculaceae</taxon>
        <taxon>Oceanibaculum</taxon>
    </lineage>
</organism>
<dbReference type="InterPro" id="IPR030963">
    <property type="entry name" value="DHQ_synth_fam"/>
</dbReference>
<evidence type="ECO:0000256" key="7">
    <source>
        <dbReference type="ARBA" id="ARBA00013031"/>
    </source>
</evidence>
<dbReference type="Gene3D" id="1.20.1090.10">
    <property type="entry name" value="Dehydroquinate synthase-like - alpha domain"/>
    <property type="match status" value="1"/>
</dbReference>
<evidence type="ECO:0000256" key="13">
    <source>
        <dbReference type="ARBA" id="ARBA00022833"/>
    </source>
</evidence>
<gene>
    <name evidence="18" type="primary">aroB</name>
    <name evidence="21" type="ORF">BCL74_2794</name>
</gene>
<dbReference type="HAMAP" id="MF_00110">
    <property type="entry name" value="DHQ_synthase"/>
    <property type="match status" value="1"/>
</dbReference>
<name>A0A420WBH0_9PROT</name>
<evidence type="ECO:0000259" key="19">
    <source>
        <dbReference type="Pfam" id="PF01761"/>
    </source>
</evidence>
<keyword evidence="14 18" id="KW-0520">NAD</keyword>
<dbReference type="UniPathway" id="UPA00053">
    <property type="reaction ID" value="UER00085"/>
</dbReference>
<evidence type="ECO:0000256" key="5">
    <source>
        <dbReference type="ARBA" id="ARBA00004661"/>
    </source>
</evidence>
<comment type="caution">
    <text evidence="18">Lacks conserved residue(s) required for the propagation of feature annotation.</text>
</comment>
<feature type="binding site" evidence="18">
    <location>
        <position position="157"/>
    </location>
    <ligand>
        <name>NAD(+)</name>
        <dbReference type="ChEBI" id="CHEBI:57540"/>
    </ligand>
</feature>
<evidence type="ECO:0000256" key="9">
    <source>
        <dbReference type="ARBA" id="ARBA00022490"/>
    </source>
</evidence>
<evidence type="ECO:0000256" key="18">
    <source>
        <dbReference type="HAMAP-Rule" id="MF_00110"/>
    </source>
</evidence>
<evidence type="ECO:0000256" key="11">
    <source>
        <dbReference type="ARBA" id="ARBA00022723"/>
    </source>
</evidence>
<evidence type="ECO:0000313" key="21">
    <source>
        <dbReference type="EMBL" id="RKQ68316.1"/>
    </source>
</evidence>
<evidence type="ECO:0000256" key="16">
    <source>
        <dbReference type="ARBA" id="ARBA00023239"/>
    </source>
</evidence>
<feature type="binding site" evidence="18">
    <location>
        <begin position="144"/>
        <end position="145"/>
    </location>
    <ligand>
        <name>NAD(+)</name>
        <dbReference type="ChEBI" id="CHEBI:57540"/>
    </ligand>
</feature>
<dbReference type="AlphaFoldDB" id="A0A420WBH0"/>
<comment type="caution">
    <text evidence="21">The sequence shown here is derived from an EMBL/GenBank/DDBJ whole genome shotgun (WGS) entry which is preliminary data.</text>
</comment>
<dbReference type="GO" id="GO:0009423">
    <property type="term" value="P:chorismate biosynthetic process"/>
    <property type="evidence" value="ECO:0007669"/>
    <property type="project" value="UniProtKB-UniRule"/>
</dbReference>
<dbReference type="OrthoDB" id="9806583at2"/>
<dbReference type="GO" id="GO:0008652">
    <property type="term" value="P:amino acid biosynthetic process"/>
    <property type="evidence" value="ECO:0007669"/>
    <property type="project" value="UniProtKB-KW"/>
</dbReference>
<evidence type="ECO:0000256" key="4">
    <source>
        <dbReference type="ARBA" id="ARBA00004496"/>
    </source>
</evidence>
<dbReference type="GO" id="GO:0003856">
    <property type="term" value="F:3-dehydroquinate synthase activity"/>
    <property type="evidence" value="ECO:0007669"/>
    <property type="project" value="UniProtKB-UniRule"/>
</dbReference>
<keyword evidence="16 18" id="KW-0456">Lyase</keyword>
<dbReference type="EMBL" id="RBIG01000003">
    <property type="protein sequence ID" value="RKQ68316.1"/>
    <property type="molecule type" value="Genomic_DNA"/>
</dbReference>
<keyword evidence="9 18" id="KW-0963">Cytoplasm</keyword>
<evidence type="ECO:0000256" key="8">
    <source>
        <dbReference type="ARBA" id="ARBA00017684"/>
    </source>
</evidence>
<evidence type="ECO:0000256" key="1">
    <source>
        <dbReference type="ARBA" id="ARBA00001393"/>
    </source>
</evidence>
<feature type="domain" description="3-dehydroquinate synthase C-terminal" evidence="20">
    <location>
        <begin position="196"/>
        <end position="346"/>
    </location>
</feature>
<dbReference type="InterPro" id="IPR016037">
    <property type="entry name" value="DHQ_synth_AroB"/>
</dbReference>
<dbReference type="CDD" id="cd08195">
    <property type="entry name" value="DHQS"/>
    <property type="match status" value="1"/>
</dbReference>
<evidence type="ECO:0000259" key="20">
    <source>
        <dbReference type="Pfam" id="PF24621"/>
    </source>
</evidence>
<dbReference type="GO" id="GO:0046872">
    <property type="term" value="F:metal ion binding"/>
    <property type="evidence" value="ECO:0007669"/>
    <property type="project" value="UniProtKB-KW"/>
</dbReference>
<dbReference type="InterPro" id="IPR050071">
    <property type="entry name" value="Dehydroquinate_synthase"/>
</dbReference>
<dbReference type="Gene3D" id="3.40.50.1970">
    <property type="match status" value="1"/>
</dbReference>
<evidence type="ECO:0000256" key="15">
    <source>
        <dbReference type="ARBA" id="ARBA00023141"/>
    </source>
</evidence>
<evidence type="ECO:0000256" key="17">
    <source>
        <dbReference type="ARBA" id="ARBA00023285"/>
    </source>
</evidence>
<dbReference type="Pfam" id="PF01761">
    <property type="entry name" value="DHQ_synthase"/>
    <property type="match status" value="1"/>
</dbReference>
<comment type="catalytic activity">
    <reaction evidence="1 18">
        <text>7-phospho-2-dehydro-3-deoxy-D-arabino-heptonate = 3-dehydroquinate + phosphate</text>
        <dbReference type="Rhea" id="RHEA:21968"/>
        <dbReference type="ChEBI" id="CHEBI:32364"/>
        <dbReference type="ChEBI" id="CHEBI:43474"/>
        <dbReference type="ChEBI" id="CHEBI:58394"/>
        <dbReference type="EC" id="4.2.3.4"/>
    </reaction>
</comment>
<keyword evidence="13 18" id="KW-0862">Zinc</keyword>
<dbReference type="NCBIfam" id="TIGR01357">
    <property type="entry name" value="aroB"/>
    <property type="match status" value="1"/>
</dbReference>
<sequence>MTALSNAASSAAADYDTLSVDLAGRAYDIQIGEGLLARAGMLSRPVLRQPRVIIVTDSHVAPLHLKTVEESYRAAGIDAASVVVPAGEGSKRFDRLQALLDDLLDARIERRTTLVALGGGVIGDLTGFAAAILLRGIDFIQIPTTLLAQVDSSVGGKTGINTRHGKNLVGAFHQPRLVLADTGVLDTLPRRELLAGYAEVAKYGLLGDAEFFAWLEANGAALVAGDMEKRRRAVKISCAAKAAIVARDEKETGDRALLNLGHTFGHALEAETGFGEMLLHGEAVAIGMVMAFDLSARLGLCPAEDAVRARRHLQDVGLRVSPLEVAGRQHWSVDKLLGHMAKDKKVADGRITFILARGIGKAFITQDVDVQAVRDMLATSIES</sequence>
<keyword evidence="12 18" id="KW-0547">Nucleotide-binding</keyword>
<evidence type="ECO:0000256" key="3">
    <source>
        <dbReference type="ARBA" id="ARBA00003485"/>
    </source>
</evidence>
<keyword evidence="15 18" id="KW-0057">Aromatic amino acid biosynthesis</keyword>
<dbReference type="SUPFAM" id="SSF56796">
    <property type="entry name" value="Dehydroquinate synthase-like"/>
    <property type="match status" value="1"/>
</dbReference>
<dbReference type="InterPro" id="IPR056179">
    <property type="entry name" value="DHQS_C"/>
</dbReference>
<dbReference type="FunFam" id="3.40.50.1970:FF:000001">
    <property type="entry name" value="3-dehydroquinate synthase"/>
    <property type="match status" value="1"/>
</dbReference>
<feature type="binding site" evidence="18">
    <location>
        <position position="166"/>
    </location>
    <ligand>
        <name>NAD(+)</name>
        <dbReference type="ChEBI" id="CHEBI:57540"/>
    </ligand>
</feature>
<feature type="binding site" evidence="18">
    <location>
        <position position="280"/>
    </location>
    <ligand>
        <name>Zn(2+)</name>
        <dbReference type="ChEBI" id="CHEBI:29105"/>
    </ligand>
</feature>
<comment type="pathway">
    <text evidence="5 18">Metabolic intermediate biosynthesis; chorismate biosynthesis; chorismate from D-erythrose 4-phosphate and phosphoenolpyruvate: step 2/7.</text>
</comment>
<feature type="binding site" evidence="18">
    <location>
        <position position="199"/>
    </location>
    <ligand>
        <name>Zn(2+)</name>
        <dbReference type="ChEBI" id="CHEBI:29105"/>
    </ligand>
</feature>
<keyword evidence="11 18" id="KW-0479">Metal-binding</keyword>
<evidence type="ECO:0000313" key="22">
    <source>
        <dbReference type="Proteomes" id="UP000277424"/>
    </source>
</evidence>
<comment type="function">
    <text evidence="3 18">Catalyzes the conversion of 3-deoxy-D-arabino-heptulosonate 7-phosphate (DAHP) to dehydroquinate (DHQ).</text>
</comment>
<dbReference type="Pfam" id="PF24621">
    <property type="entry name" value="DHQS_C"/>
    <property type="match status" value="1"/>
</dbReference>
<dbReference type="GO" id="GO:0009073">
    <property type="term" value="P:aromatic amino acid family biosynthetic process"/>
    <property type="evidence" value="ECO:0007669"/>
    <property type="project" value="UniProtKB-KW"/>
</dbReference>
<reference evidence="21 22" key="1">
    <citation type="submission" date="2018-10" db="EMBL/GenBank/DDBJ databases">
        <title>Comparative analysis of microorganisms from saline springs in Andes Mountain Range, Colombia.</title>
        <authorList>
            <person name="Rubin E."/>
        </authorList>
    </citation>
    <scope>NUCLEOTIDE SEQUENCE [LARGE SCALE GENOMIC DNA]</scope>
    <source>
        <strain evidence="21 22">USBA 36</strain>
    </source>
</reference>
<dbReference type="PANTHER" id="PTHR43622:SF7">
    <property type="entry name" value="3-DEHYDROQUINATE SYNTHASE, CHLOROPLASTIC"/>
    <property type="match status" value="1"/>
</dbReference>
<comment type="subcellular location">
    <subcellularLocation>
        <location evidence="4 18">Cytoplasm</location>
    </subcellularLocation>
</comment>
<dbReference type="PANTHER" id="PTHR43622">
    <property type="entry name" value="3-DEHYDROQUINATE SYNTHASE"/>
    <property type="match status" value="1"/>
</dbReference>
<accession>A0A420WBH0</accession>
<evidence type="ECO:0000256" key="2">
    <source>
        <dbReference type="ARBA" id="ARBA00001911"/>
    </source>
</evidence>
<dbReference type="GO" id="GO:0000166">
    <property type="term" value="F:nucleotide binding"/>
    <property type="evidence" value="ECO:0007669"/>
    <property type="project" value="UniProtKB-KW"/>
</dbReference>
<evidence type="ECO:0000256" key="12">
    <source>
        <dbReference type="ARBA" id="ARBA00022741"/>
    </source>
</evidence>
<protein>
    <recommendedName>
        <fullName evidence="8 18">3-dehydroquinate synthase</fullName>
        <shortName evidence="18">DHQS</shortName>
        <ecNumber evidence="7 18">4.2.3.4</ecNumber>
    </recommendedName>
</protein>
<feature type="domain" description="3-dehydroquinate synthase N-terminal" evidence="19">
    <location>
        <begin position="82"/>
        <end position="193"/>
    </location>
</feature>
<dbReference type="InterPro" id="IPR030960">
    <property type="entry name" value="DHQS/DOIS_N"/>
</dbReference>
<feature type="binding site" evidence="18">
    <location>
        <begin position="120"/>
        <end position="124"/>
    </location>
    <ligand>
        <name>NAD(+)</name>
        <dbReference type="ChEBI" id="CHEBI:57540"/>
    </ligand>
</feature>
<comment type="cofactor">
    <cofactor evidence="2 18">
        <name>NAD(+)</name>
        <dbReference type="ChEBI" id="CHEBI:57540"/>
    </cofactor>
</comment>
<keyword evidence="17 18" id="KW-0170">Cobalt</keyword>
<comment type="cofactor">
    <cofactor evidence="18">
        <name>Co(2+)</name>
        <dbReference type="ChEBI" id="CHEBI:48828"/>
    </cofactor>
    <cofactor evidence="18">
        <name>Zn(2+)</name>
        <dbReference type="ChEBI" id="CHEBI:29105"/>
    </cofactor>
    <text evidence="18">Binds 1 divalent metal cation per subunit. Can use either Co(2+) or Zn(2+).</text>
</comment>
<proteinExistence type="inferred from homology"/>
<dbReference type="EC" id="4.2.3.4" evidence="7 18"/>
<evidence type="ECO:0000256" key="14">
    <source>
        <dbReference type="ARBA" id="ARBA00023027"/>
    </source>
</evidence>
<evidence type="ECO:0000256" key="10">
    <source>
        <dbReference type="ARBA" id="ARBA00022605"/>
    </source>
</evidence>
<dbReference type="RefSeq" id="WP_121220906.1">
    <property type="nucleotide sequence ID" value="NZ_RBIG01000003.1"/>
</dbReference>
<feature type="binding site" evidence="18">
    <location>
        <position position="262"/>
    </location>
    <ligand>
        <name>Zn(2+)</name>
        <dbReference type="ChEBI" id="CHEBI:29105"/>
    </ligand>
</feature>